<feature type="non-terminal residue" evidence="1">
    <location>
        <position position="77"/>
    </location>
</feature>
<dbReference type="EMBL" id="LZPO01044658">
    <property type="protein sequence ID" value="OBS73805.1"/>
    <property type="molecule type" value="Genomic_DNA"/>
</dbReference>
<sequence>MEDYEQFHNVEDDDDEAYYEYTGTAARQLVIVLQAGSSTTTEESYTQANSPLPTPTGPCYQQDLLCFPNPPNPSSFS</sequence>
<dbReference type="AlphaFoldDB" id="A0A1A6H7I3"/>
<evidence type="ECO:0000313" key="2">
    <source>
        <dbReference type="Proteomes" id="UP000092124"/>
    </source>
</evidence>
<accession>A0A1A6H7I3</accession>
<name>A0A1A6H7I3_NEOLE</name>
<organism evidence="1 2">
    <name type="scientific">Neotoma lepida</name>
    <name type="common">Desert woodrat</name>
    <dbReference type="NCBI Taxonomy" id="56216"/>
    <lineage>
        <taxon>Eukaryota</taxon>
        <taxon>Metazoa</taxon>
        <taxon>Chordata</taxon>
        <taxon>Craniata</taxon>
        <taxon>Vertebrata</taxon>
        <taxon>Euteleostomi</taxon>
        <taxon>Mammalia</taxon>
        <taxon>Eutheria</taxon>
        <taxon>Euarchontoglires</taxon>
        <taxon>Glires</taxon>
        <taxon>Rodentia</taxon>
        <taxon>Myomorpha</taxon>
        <taxon>Muroidea</taxon>
        <taxon>Cricetidae</taxon>
        <taxon>Neotominae</taxon>
        <taxon>Neotoma</taxon>
    </lineage>
</organism>
<comment type="caution">
    <text evidence="1">The sequence shown here is derived from an EMBL/GenBank/DDBJ whole genome shotgun (WGS) entry which is preliminary data.</text>
</comment>
<dbReference type="Proteomes" id="UP000092124">
    <property type="component" value="Unassembled WGS sequence"/>
</dbReference>
<gene>
    <name evidence="1" type="ORF">A6R68_15658</name>
</gene>
<proteinExistence type="predicted"/>
<protein>
    <submittedName>
        <fullName evidence="1">Uncharacterized protein</fullName>
    </submittedName>
</protein>
<evidence type="ECO:0000313" key="1">
    <source>
        <dbReference type="EMBL" id="OBS73805.1"/>
    </source>
</evidence>
<reference evidence="1 2" key="1">
    <citation type="submission" date="2016-06" db="EMBL/GenBank/DDBJ databases">
        <title>The Draft Genome Sequence and Annotation of the Desert Woodrat Neotoma lepida.</title>
        <authorList>
            <person name="Campbell M."/>
            <person name="Oakeson K.F."/>
            <person name="Yandell M."/>
            <person name="Halpert J.R."/>
            <person name="Dearing D."/>
        </authorList>
    </citation>
    <scope>NUCLEOTIDE SEQUENCE [LARGE SCALE GENOMIC DNA]</scope>
    <source>
        <strain evidence="1">417</strain>
        <tissue evidence="1">Liver</tissue>
    </source>
</reference>
<keyword evidence="2" id="KW-1185">Reference proteome</keyword>